<keyword evidence="3" id="KW-1185">Reference proteome</keyword>
<accession>A0ABD3JX38</accession>
<comment type="caution">
    <text evidence="2">The sequence shown here is derived from an EMBL/GenBank/DDBJ whole genome shotgun (WGS) entry which is preliminary data.</text>
</comment>
<evidence type="ECO:0000313" key="2">
    <source>
        <dbReference type="EMBL" id="KAL3731567.1"/>
    </source>
</evidence>
<evidence type="ECO:0008006" key="4">
    <source>
        <dbReference type="Google" id="ProtNLM"/>
    </source>
</evidence>
<dbReference type="EMBL" id="JBJKBG010000007">
    <property type="protein sequence ID" value="KAL3731567.1"/>
    <property type="molecule type" value="Genomic_DNA"/>
</dbReference>
<organism evidence="2 3">
    <name type="scientific">Eucalyptus globulus</name>
    <name type="common">Tasmanian blue gum</name>
    <dbReference type="NCBI Taxonomy" id="34317"/>
    <lineage>
        <taxon>Eukaryota</taxon>
        <taxon>Viridiplantae</taxon>
        <taxon>Streptophyta</taxon>
        <taxon>Embryophyta</taxon>
        <taxon>Tracheophyta</taxon>
        <taxon>Spermatophyta</taxon>
        <taxon>Magnoliopsida</taxon>
        <taxon>eudicotyledons</taxon>
        <taxon>Gunneridae</taxon>
        <taxon>Pentapetalae</taxon>
        <taxon>rosids</taxon>
        <taxon>malvids</taxon>
        <taxon>Myrtales</taxon>
        <taxon>Myrtaceae</taxon>
        <taxon>Myrtoideae</taxon>
        <taxon>Eucalypteae</taxon>
        <taxon>Eucalyptus</taxon>
    </lineage>
</organism>
<protein>
    <recommendedName>
        <fullName evidence="4">Secreted protein</fullName>
    </recommendedName>
</protein>
<proteinExistence type="predicted"/>
<feature type="signal peptide" evidence="1">
    <location>
        <begin position="1"/>
        <end position="19"/>
    </location>
</feature>
<keyword evidence="1" id="KW-0732">Signal</keyword>
<evidence type="ECO:0000256" key="1">
    <source>
        <dbReference type="SAM" id="SignalP"/>
    </source>
</evidence>
<gene>
    <name evidence="2" type="ORF">ACJRO7_028452</name>
</gene>
<evidence type="ECO:0000313" key="3">
    <source>
        <dbReference type="Proteomes" id="UP001634007"/>
    </source>
</evidence>
<reference evidence="2 3" key="1">
    <citation type="submission" date="2024-11" db="EMBL/GenBank/DDBJ databases">
        <title>Chromosome-level genome assembly of Eucalyptus globulus Labill. provides insights into its genome evolution.</title>
        <authorList>
            <person name="Li X."/>
        </authorList>
    </citation>
    <scope>NUCLEOTIDE SEQUENCE [LARGE SCALE GENOMIC DNA]</scope>
    <source>
        <strain evidence="2">CL2024</strain>
        <tissue evidence="2">Fresh tender leaves</tissue>
    </source>
</reference>
<name>A0ABD3JX38_EUCGL</name>
<feature type="chain" id="PRO_5044771032" description="Secreted protein" evidence="1">
    <location>
        <begin position="20"/>
        <end position="68"/>
    </location>
</feature>
<dbReference type="AlphaFoldDB" id="A0ABD3JX38"/>
<sequence length="68" mass="7537">MEKLTSSKLVFCVIPSALALDILYIDGPMIPAVEVRGDFQCFASRCVNRKFICREDFPPLSHQASSSS</sequence>
<dbReference type="Proteomes" id="UP001634007">
    <property type="component" value="Unassembled WGS sequence"/>
</dbReference>